<sequence length="314" mass="34898">MNDRSQVQGVTLSIAAVERDTGLSKDTLRVWERRYGFPQPARDAFGERTYPMDQVDKLRVIRRLMDAGHRPGKIIPLSIEQLQAMSEATVPEPRRFAGSQALTEPLEHYIELVKAHQIEELRRSLSQALLRVGLARFVTDIVSPLTQMVGDAWARGYLEIFEEHLYTESVQVILRNAINTIPQPGKRPRILLTTFPQEPHGLGLLMAEALLALEGGRCISLGTQTPVWDIVLAATSQNCDIVALSFSACLNPNSVIEGLDDLRAKLPGQMEIWAGGSCPILMRKPPKSVRVFNDLQQIHGALVDWRASHAATGE</sequence>
<dbReference type="InterPro" id="IPR036594">
    <property type="entry name" value="Meth_synthase_dom"/>
</dbReference>
<accession>A0ABV7H7D0</accession>
<dbReference type="Gene3D" id="1.10.1240.10">
    <property type="entry name" value="Methionine synthase domain"/>
    <property type="match status" value="1"/>
</dbReference>
<dbReference type="Gene3D" id="3.40.50.280">
    <property type="entry name" value="Cobalamin-binding domain"/>
    <property type="match status" value="1"/>
</dbReference>
<dbReference type="Pfam" id="PF02607">
    <property type="entry name" value="B12-binding_2"/>
    <property type="match status" value="1"/>
</dbReference>
<dbReference type="SMART" id="SM00422">
    <property type="entry name" value="HTH_MERR"/>
    <property type="match status" value="1"/>
</dbReference>
<comment type="caution">
    <text evidence="3">The sequence shown here is derived from an EMBL/GenBank/DDBJ whole genome shotgun (WGS) entry which is preliminary data.</text>
</comment>
<feature type="domain" description="HTH merR-type" evidence="1">
    <location>
        <begin position="11"/>
        <end position="68"/>
    </location>
</feature>
<dbReference type="Gene3D" id="1.10.1660.10">
    <property type="match status" value="1"/>
</dbReference>
<keyword evidence="4" id="KW-1185">Reference proteome</keyword>
<dbReference type="Pfam" id="PF13411">
    <property type="entry name" value="MerR_1"/>
    <property type="match status" value="1"/>
</dbReference>
<dbReference type="PROSITE" id="PS50937">
    <property type="entry name" value="HTH_MERR_2"/>
    <property type="match status" value="1"/>
</dbReference>
<dbReference type="SUPFAM" id="SSF46955">
    <property type="entry name" value="Putative DNA-binding domain"/>
    <property type="match status" value="1"/>
</dbReference>
<dbReference type="InterPro" id="IPR003759">
    <property type="entry name" value="Cbl-bd_cap"/>
</dbReference>
<dbReference type="SUPFAM" id="SSF52242">
    <property type="entry name" value="Cobalamin (vitamin B12)-binding domain"/>
    <property type="match status" value="1"/>
</dbReference>
<dbReference type="EMBL" id="JBHRTI010000007">
    <property type="protein sequence ID" value="MFC3148434.1"/>
    <property type="molecule type" value="Genomic_DNA"/>
</dbReference>
<name>A0ABV7H7D0_9BURK</name>
<evidence type="ECO:0000313" key="4">
    <source>
        <dbReference type="Proteomes" id="UP001595556"/>
    </source>
</evidence>
<protein>
    <submittedName>
        <fullName evidence="3">MerR family transcriptional regulator</fullName>
    </submittedName>
</protein>
<dbReference type="Proteomes" id="UP001595556">
    <property type="component" value="Unassembled WGS sequence"/>
</dbReference>
<dbReference type="InterPro" id="IPR036724">
    <property type="entry name" value="Cobalamin-bd_sf"/>
</dbReference>
<dbReference type="InterPro" id="IPR009061">
    <property type="entry name" value="DNA-bd_dom_put_sf"/>
</dbReference>
<gene>
    <name evidence="3" type="ORF">ACFOEN_12455</name>
</gene>
<dbReference type="RefSeq" id="WP_377304408.1">
    <property type="nucleotide sequence ID" value="NZ_CP180191.1"/>
</dbReference>
<evidence type="ECO:0000259" key="2">
    <source>
        <dbReference type="PROSITE" id="PS51332"/>
    </source>
</evidence>
<feature type="domain" description="B12-binding" evidence="2">
    <location>
        <begin position="187"/>
        <end position="313"/>
    </location>
</feature>
<dbReference type="CDD" id="cd01104">
    <property type="entry name" value="HTH_MlrA-CarA"/>
    <property type="match status" value="1"/>
</dbReference>
<dbReference type="PROSITE" id="PS51332">
    <property type="entry name" value="B12_BINDING"/>
    <property type="match status" value="1"/>
</dbReference>
<reference evidence="4" key="1">
    <citation type="journal article" date="2019" name="Int. J. Syst. Evol. Microbiol.">
        <title>The Global Catalogue of Microorganisms (GCM) 10K type strain sequencing project: providing services to taxonomists for standard genome sequencing and annotation.</title>
        <authorList>
            <consortium name="The Broad Institute Genomics Platform"/>
            <consortium name="The Broad Institute Genome Sequencing Center for Infectious Disease"/>
            <person name="Wu L."/>
            <person name="Ma J."/>
        </authorList>
    </citation>
    <scope>NUCLEOTIDE SEQUENCE [LARGE SCALE GENOMIC DNA]</scope>
    <source>
        <strain evidence="4">KCTC 52168</strain>
    </source>
</reference>
<organism evidence="3 4">
    <name type="scientific">Piscinibacterium candidicorallinum</name>
    <dbReference type="NCBI Taxonomy" id="1793872"/>
    <lineage>
        <taxon>Bacteria</taxon>
        <taxon>Pseudomonadati</taxon>
        <taxon>Pseudomonadota</taxon>
        <taxon>Betaproteobacteria</taxon>
        <taxon>Burkholderiales</taxon>
        <taxon>Piscinibacterium</taxon>
    </lineage>
</organism>
<dbReference type="InterPro" id="IPR006158">
    <property type="entry name" value="Cobalamin-bd"/>
</dbReference>
<evidence type="ECO:0000313" key="3">
    <source>
        <dbReference type="EMBL" id="MFC3148434.1"/>
    </source>
</evidence>
<dbReference type="InterPro" id="IPR000551">
    <property type="entry name" value="MerR-type_HTH_dom"/>
</dbReference>
<proteinExistence type="predicted"/>
<evidence type="ECO:0000259" key="1">
    <source>
        <dbReference type="PROSITE" id="PS50937"/>
    </source>
</evidence>